<feature type="transmembrane region" description="Helical" evidence="1">
    <location>
        <begin position="80"/>
        <end position="100"/>
    </location>
</feature>
<reference evidence="3 4" key="1">
    <citation type="submission" date="2024-05" db="EMBL/GenBank/DDBJ databases">
        <authorList>
            <person name="Park S."/>
        </authorList>
    </citation>
    <scope>NUCLEOTIDE SEQUENCE [LARGE SCALE GENOMIC DNA]</scope>
    <source>
        <strain evidence="3 4">DGU5</strain>
    </source>
</reference>
<evidence type="ECO:0000313" key="4">
    <source>
        <dbReference type="Proteomes" id="UP001484535"/>
    </source>
</evidence>
<evidence type="ECO:0000259" key="2">
    <source>
        <dbReference type="Pfam" id="PF14378"/>
    </source>
</evidence>
<proteinExistence type="predicted"/>
<feature type="transmembrane region" description="Helical" evidence="1">
    <location>
        <begin position="267"/>
        <end position="284"/>
    </location>
</feature>
<accession>A0ABV0CWQ1</accession>
<dbReference type="Pfam" id="PF14378">
    <property type="entry name" value="PAP2_3"/>
    <property type="match status" value="1"/>
</dbReference>
<keyword evidence="1" id="KW-0812">Transmembrane</keyword>
<dbReference type="EMBL" id="JBDLBR010000002">
    <property type="protein sequence ID" value="MEN7537297.1"/>
    <property type="molecule type" value="Genomic_DNA"/>
</dbReference>
<feature type="transmembrane region" description="Helical" evidence="1">
    <location>
        <begin position="143"/>
        <end position="165"/>
    </location>
</feature>
<dbReference type="InterPro" id="IPR026841">
    <property type="entry name" value="Aur1/Ipt1"/>
</dbReference>
<comment type="caution">
    <text evidence="3">The sequence shown here is derived from an EMBL/GenBank/DDBJ whole genome shotgun (WGS) entry which is preliminary data.</text>
</comment>
<organism evidence="3 4">
    <name type="scientific">Aurantiacibacter flavus</name>
    <dbReference type="NCBI Taxonomy" id="3145232"/>
    <lineage>
        <taxon>Bacteria</taxon>
        <taxon>Pseudomonadati</taxon>
        <taxon>Pseudomonadota</taxon>
        <taxon>Alphaproteobacteria</taxon>
        <taxon>Sphingomonadales</taxon>
        <taxon>Erythrobacteraceae</taxon>
        <taxon>Aurantiacibacter</taxon>
    </lineage>
</organism>
<dbReference type="RefSeq" id="WP_346784741.1">
    <property type="nucleotide sequence ID" value="NZ_JBDLBR010000002.1"/>
</dbReference>
<keyword evidence="4" id="KW-1185">Reference proteome</keyword>
<dbReference type="Proteomes" id="UP001484535">
    <property type="component" value="Unassembled WGS sequence"/>
</dbReference>
<keyword evidence="1" id="KW-0472">Membrane</keyword>
<feature type="transmembrane region" description="Helical" evidence="1">
    <location>
        <begin position="177"/>
        <end position="199"/>
    </location>
</feature>
<gene>
    <name evidence="3" type="ORF">ABDJ38_08940</name>
</gene>
<evidence type="ECO:0000313" key="3">
    <source>
        <dbReference type="EMBL" id="MEN7537297.1"/>
    </source>
</evidence>
<evidence type="ECO:0000256" key="1">
    <source>
        <dbReference type="SAM" id="Phobius"/>
    </source>
</evidence>
<sequence length="334" mass="36613">MREKEWLLPSIVLTIVTATAALTLIPSVSGLLPALAILPAWMAGAFAISTIFGFVWMALHGVKRPAAEAVAYLSREKRKLLFVALVMLLAGMNMVSFMWVKPLLNYLVPFWADPLLAKWDAILFLGHDPWQTLGWLSFPNAGLVYHPIWFLLMIGSLLIAAFAPFSSNRSAILLSYFALWSVVGPLIHSILPAAGPIFYERMGYGPRFEGLDGGPETVAVADYLWSIYANESFGAGSGISAMPSMHVTMSSWIVIVFFVFARRWLPIAIAAWLTMFALSIALGWHYALDGIVGAIAAVVCYLALAKLFRTKAKGGLDFRLTALAPNSTLQSRQE</sequence>
<protein>
    <submittedName>
        <fullName evidence="3">Phosphatase PAP2 family protein</fullName>
    </submittedName>
</protein>
<feature type="transmembrane region" description="Helical" evidence="1">
    <location>
        <begin position="34"/>
        <end position="59"/>
    </location>
</feature>
<feature type="domain" description="Inositolphosphotransferase Aur1/Ipt1" evidence="2">
    <location>
        <begin position="119"/>
        <end position="302"/>
    </location>
</feature>
<feature type="transmembrane region" description="Helical" evidence="1">
    <location>
        <begin position="290"/>
        <end position="308"/>
    </location>
</feature>
<feature type="transmembrane region" description="Helical" evidence="1">
    <location>
        <begin position="7"/>
        <end position="28"/>
    </location>
</feature>
<keyword evidence="1" id="KW-1133">Transmembrane helix</keyword>
<name>A0ABV0CWQ1_9SPHN</name>
<feature type="transmembrane region" description="Helical" evidence="1">
    <location>
        <begin position="241"/>
        <end position="260"/>
    </location>
</feature>
<dbReference type="Gene3D" id="1.20.144.10">
    <property type="entry name" value="Phosphatidic acid phosphatase type 2/haloperoxidase"/>
    <property type="match status" value="1"/>
</dbReference>